<sequence length="167" mass="18993">MSKIWRRERSLGDCEDIGRRERWSGGGWEGKRSKGTWMENTRAKQRQQIAKKREAKQESRGGREQDVQRGLNEQLRKRLRSSLEWPLPSSRAATSIFQRSSSSSPCAPQFGSFFPSRPATQAHHSRAAPACSAELGRPKCETGGLACRTFGTLQSRRRHRGIKNKVR</sequence>
<dbReference type="EMBL" id="JABSTR010000005">
    <property type="protein sequence ID" value="KAH9369494.1"/>
    <property type="molecule type" value="Genomic_DNA"/>
</dbReference>
<feature type="region of interest" description="Disordered" evidence="1">
    <location>
        <begin position="20"/>
        <end position="75"/>
    </location>
</feature>
<evidence type="ECO:0000256" key="1">
    <source>
        <dbReference type="SAM" id="MobiDB-lite"/>
    </source>
</evidence>
<comment type="caution">
    <text evidence="2">The sequence shown here is derived from an EMBL/GenBank/DDBJ whole genome shotgun (WGS) entry which is preliminary data.</text>
</comment>
<dbReference type="Proteomes" id="UP000821853">
    <property type="component" value="Chromosome 3"/>
</dbReference>
<gene>
    <name evidence="2" type="ORF">HPB48_014326</name>
</gene>
<keyword evidence="3" id="KW-1185">Reference proteome</keyword>
<protein>
    <submittedName>
        <fullName evidence="2">Uncharacterized protein</fullName>
    </submittedName>
</protein>
<organism evidence="2 3">
    <name type="scientific">Haemaphysalis longicornis</name>
    <name type="common">Bush tick</name>
    <dbReference type="NCBI Taxonomy" id="44386"/>
    <lineage>
        <taxon>Eukaryota</taxon>
        <taxon>Metazoa</taxon>
        <taxon>Ecdysozoa</taxon>
        <taxon>Arthropoda</taxon>
        <taxon>Chelicerata</taxon>
        <taxon>Arachnida</taxon>
        <taxon>Acari</taxon>
        <taxon>Parasitiformes</taxon>
        <taxon>Ixodida</taxon>
        <taxon>Ixodoidea</taxon>
        <taxon>Ixodidae</taxon>
        <taxon>Haemaphysalinae</taxon>
        <taxon>Haemaphysalis</taxon>
    </lineage>
</organism>
<accession>A0A9J6FTK7</accession>
<evidence type="ECO:0000313" key="3">
    <source>
        <dbReference type="Proteomes" id="UP000821853"/>
    </source>
</evidence>
<feature type="compositionally biased region" description="Basic and acidic residues" evidence="1">
    <location>
        <begin position="51"/>
        <end position="67"/>
    </location>
</feature>
<proteinExistence type="predicted"/>
<evidence type="ECO:0000313" key="2">
    <source>
        <dbReference type="EMBL" id="KAH9369494.1"/>
    </source>
</evidence>
<name>A0A9J6FTK7_HAELO</name>
<dbReference type="AlphaFoldDB" id="A0A9J6FTK7"/>
<dbReference type="VEuPathDB" id="VectorBase:HLOH_063201"/>
<reference evidence="2 3" key="1">
    <citation type="journal article" date="2020" name="Cell">
        <title>Large-Scale Comparative Analyses of Tick Genomes Elucidate Their Genetic Diversity and Vector Capacities.</title>
        <authorList>
            <consortium name="Tick Genome and Microbiome Consortium (TIGMIC)"/>
            <person name="Jia N."/>
            <person name="Wang J."/>
            <person name="Shi W."/>
            <person name="Du L."/>
            <person name="Sun Y."/>
            <person name="Zhan W."/>
            <person name="Jiang J.F."/>
            <person name="Wang Q."/>
            <person name="Zhang B."/>
            <person name="Ji P."/>
            <person name="Bell-Sakyi L."/>
            <person name="Cui X.M."/>
            <person name="Yuan T.T."/>
            <person name="Jiang B.G."/>
            <person name="Yang W.F."/>
            <person name="Lam T.T."/>
            <person name="Chang Q.C."/>
            <person name="Ding S.J."/>
            <person name="Wang X.J."/>
            <person name="Zhu J.G."/>
            <person name="Ruan X.D."/>
            <person name="Zhao L."/>
            <person name="Wei J.T."/>
            <person name="Ye R.Z."/>
            <person name="Que T.C."/>
            <person name="Du C.H."/>
            <person name="Zhou Y.H."/>
            <person name="Cheng J.X."/>
            <person name="Dai P.F."/>
            <person name="Guo W.B."/>
            <person name="Han X.H."/>
            <person name="Huang E.J."/>
            <person name="Li L.F."/>
            <person name="Wei W."/>
            <person name="Gao Y.C."/>
            <person name="Liu J.Z."/>
            <person name="Shao H.Z."/>
            <person name="Wang X."/>
            <person name="Wang C.C."/>
            <person name="Yang T.C."/>
            <person name="Huo Q.B."/>
            <person name="Li W."/>
            <person name="Chen H.Y."/>
            <person name="Chen S.E."/>
            <person name="Zhou L.G."/>
            <person name="Ni X.B."/>
            <person name="Tian J.H."/>
            <person name="Sheng Y."/>
            <person name="Liu T."/>
            <person name="Pan Y.S."/>
            <person name="Xia L.Y."/>
            <person name="Li J."/>
            <person name="Zhao F."/>
            <person name="Cao W.C."/>
        </authorList>
    </citation>
    <scope>NUCLEOTIDE SEQUENCE [LARGE SCALE GENOMIC DNA]</scope>
    <source>
        <strain evidence="2">HaeL-2018</strain>
    </source>
</reference>